<organism evidence="2 3">
    <name type="scientific">Rhynchosporium secalis</name>
    <name type="common">Barley scald fungus</name>
    <dbReference type="NCBI Taxonomy" id="38038"/>
    <lineage>
        <taxon>Eukaryota</taxon>
        <taxon>Fungi</taxon>
        <taxon>Dikarya</taxon>
        <taxon>Ascomycota</taxon>
        <taxon>Pezizomycotina</taxon>
        <taxon>Leotiomycetes</taxon>
        <taxon>Helotiales</taxon>
        <taxon>Ploettnerulaceae</taxon>
        <taxon>Rhynchosporium</taxon>
    </lineage>
</organism>
<evidence type="ECO:0000313" key="3">
    <source>
        <dbReference type="Proteomes" id="UP000177625"/>
    </source>
</evidence>
<feature type="region of interest" description="Disordered" evidence="1">
    <location>
        <begin position="217"/>
        <end position="324"/>
    </location>
</feature>
<name>A0A1E1LVS8_RHYSE</name>
<dbReference type="AlphaFoldDB" id="A0A1E1LVS8"/>
<feature type="compositionally biased region" description="Polar residues" evidence="1">
    <location>
        <begin position="292"/>
        <end position="307"/>
    </location>
</feature>
<feature type="compositionally biased region" description="Polar residues" evidence="1">
    <location>
        <begin position="346"/>
        <end position="364"/>
    </location>
</feature>
<feature type="region of interest" description="Disordered" evidence="1">
    <location>
        <begin position="49"/>
        <end position="69"/>
    </location>
</feature>
<evidence type="ECO:0000256" key="1">
    <source>
        <dbReference type="SAM" id="MobiDB-lite"/>
    </source>
</evidence>
<protein>
    <submittedName>
        <fullName evidence="2">Uncharacterized protein</fullName>
    </submittedName>
</protein>
<feature type="region of interest" description="Disordered" evidence="1">
    <location>
        <begin position="1"/>
        <end position="26"/>
    </location>
</feature>
<proteinExistence type="predicted"/>
<feature type="compositionally biased region" description="Basic and acidic residues" evidence="1">
    <location>
        <begin position="11"/>
        <end position="26"/>
    </location>
</feature>
<feature type="compositionally biased region" description="Polar residues" evidence="1">
    <location>
        <begin position="314"/>
        <end position="323"/>
    </location>
</feature>
<accession>A0A1E1LVS8</accession>
<dbReference type="Proteomes" id="UP000177625">
    <property type="component" value="Unassembled WGS sequence"/>
</dbReference>
<keyword evidence="3" id="KW-1185">Reference proteome</keyword>
<gene>
    <name evidence="2" type="ORF">RSE6_00651</name>
</gene>
<reference evidence="3" key="1">
    <citation type="submission" date="2016-03" db="EMBL/GenBank/DDBJ databases">
        <authorList>
            <person name="Guldener U."/>
        </authorList>
    </citation>
    <scope>NUCLEOTIDE SEQUENCE [LARGE SCALE GENOMIC DNA]</scope>
</reference>
<feature type="compositionally biased region" description="Polar residues" evidence="1">
    <location>
        <begin position="220"/>
        <end position="236"/>
    </location>
</feature>
<sequence>MDNLSPYQRLESTRKATKKERAQKDIHIAARMQRNLTIIEDERVEKVTQNAAEAQSRKEAASNKQKAKYDSLKCSQDKELEELLAKHKDQNDARIEEKDNLLKQLADMDRAERNRLWSSYKNKKLEIERNYGALKKTLLGEREQEDQKWINDFCNLADEQSELTIHVAPPTAISTPTSTARYPPLDEQIPNTQPSLSAASAQFESPTKAGEHIFRGLRTGASQTPQTRVRESSVTLNKRPVLDSNGQDNTPPSLRRVFSGSGPVQERDTFRLSSSPAPFMSLSGPVTLPIGSPTSLVQSTKRTTQPSTPKPNRHQTISASNTPDGIIKLHSIPVESQSGSFLQSTAFTTPDRSRINTSSKTASQSHTFSPSTPKSSSRTSPSLNSSSSSPSAGLTKSLSNNFEIVSVGFENIGGGTFSWMHQPNDPTRYYRLRARSFVPVLKQGKSTGNQDWNIPLDRIWSLKYDADSCLVYTKRIKADKNKTRNAGASMWITFNDRRNLDGFLESYLNQRAGGTVGKIGPDDDVPMSLLSKR</sequence>
<dbReference type="EMBL" id="FJVC01000012">
    <property type="protein sequence ID" value="CZT40974.1"/>
    <property type="molecule type" value="Genomic_DNA"/>
</dbReference>
<feature type="region of interest" description="Disordered" evidence="1">
    <location>
        <begin position="346"/>
        <end position="394"/>
    </location>
</feature>
<feature type="compositionally biased region" description="Low complexity" evidence="1">
    <location>
        <begin position="365"/>
        <end position="394"/>
    </location>
</feature>
<feature type="compositionally biased region" description="Basic and acidic residues" evidence="1">
    <location>
        <begin position="55"/>
        <end position="69"/>
    </location>
</feature>
<evidence type="ECO:0000313" key="2">
    <source>
        <dbReference type="EMBL" id="CZT40974.1"/>
    </source>
</evidence>